<dbReference type="InterPro" id="IPR050249">
    <property type="entry name" value="Pseudomonas-type_ThrB"/>
</dbReference>
<dbReference type="GO" id="GO:0005737">
    <property type="term" value="C:cytoplasm"/>
    <property type="evidence" value="ECO:0007669"/>
    <property type="project" value="UniProtKB-SubCell"/>
</dbReference>
<comment type="caution">
    <text evidence="11">The sequence shown here is derived from an EMBL/GenBank/DDBJ whole genome shotgun (WGS) entry which is preliminary data.</text>
</comment>
<dbReference type="Gene3D" id="3.90.1200.10">
    <property type="match status" value="1"/>
</dbReference>
<keyword evidence="3" id="KW-0963">Cytoplasm</keyword>
<dbReference type="InterPro" id="IPR002575">
    <property type="entry name" value="Aminoglycoside_PTrfase"/>
</dbReference>
<evidence type="ECO:0000256" key="3">
    <source>
        <dbReference type="ARBA" id="ARBA00022490"/>
    </source>
</evidence>
<dbReference type="AlphaFoldDB" id="A0AAW0TRY1"/>
<evidence type="ECO:0000256" key="8">
    <source>
        <dbReference type="ARBA" id="ARBA00038873"/>
    </source>
</evidence>
<keyword evidence="5" id="KW-0418">Kinase</keyword>
<reference evidence="11 12" key="1">
    <citation type="submission" date="2023-03" db="EMBL/GenBank/DDBJ databases">
        <title>High-quality genome of Scylla paramamosain provides insights in environmental adaptation.</title>
        <authorList>
            <person name="Zhang L."/>
        </authorList>
    </citation>
    <scope>NUCLEOTIDE SEQUENCE [LARGE SCALE GENOMIC DNA]</scope>
    <source>
        <strain evidence="11">LZ_2023a</strain>
        <tissue evidence="11">Muscle</tissue>
    </source>
</reference>
<dbReference type="EMBL" id="JARAKH010000027">
    <property type="protein sequence ID" value="KAK8389808.1"/>
    <property type="molecule type" value="Genomic_DNA"/>
</dbReference>
<gene>
    <name evidence="11" type="ORF">O3P69_009065</name>
</gene>
<evidence type="ECO:0000256" key="9">
    <source>
        <dbReference type="ARBA" id="ARBA00040505"/>
    </source>
</evidence>
<dbReference type="GO" id="GO:0047992">
    <property type="term" value="F:hydroxylysine kinase activity"/>
    <property type="evidence" value="ECO:0007669"/>
    <property type="project" value="UniProtKB-EC"/>
</dbReference>
<evidence type="ECO:0000256" key="4">
    <source>
        <dbReference type="ARBA" id="ARBA00022679"/>
    </source>
</evidence>
<dbReference type="Proteomes" id="UP001487740">
    <property type="component" value="Unassembled WGS sequence"/>
</dbReference>
<feature type="domain" description="Aminoglycoside phosphotransferase" evidence="10">
    <location>
        <begin position="68"/>
        <end position="283"/>
    </location>
</feature>
<comment type="catalytic activity">
    <reaction evidence="6">
        <text>(5R)-5-hydroxy-L-lysine + GTP = (5R)-5-phosphooxy-L-lysine + GDP + H(+)</text>
        <dbReference type="Rhea" id="RHEA:19049"/>
        <dbReference type="ChEBI" id="CHEBI:15378"/>
        <dbReference type="ChEBI" id="CHEBI:37565"/>
        <dbReference type="ChEBI" id="CHEBI:57882"/>
        <dbReference type="ChEBI" id="CHEBI:58189"/>
        <dbReference type="ChEBI" id="CHEBI:58357"/>
        <dbReference type="EC" id="2.7.1.81"/>
    </reaction>
</comment>
<sequence>MADVAPSYREPSVLQTCQERPVMGKQAATTLALKMFGLAVTSVKELDSYDDRNYLIKVEGKSSNPHIKEPSADGYVLKITNSLDSKNSKIMASQVEMMLFLHSRGFKVSKPEKNVHGSHLIYAKISGDEVGEEGGENIVRLLPFIPGKILHQVPTTAQLFYEVGVFVGRMDNELKDFTNEDLKQRKFMWCMENVPQLPKFLFAVKDKHRRKLVEEVLQVWQERVAPVLPKLERGFIHGDANEQNFIVSASQDDPSTYHIDALIDFGDIQHSCYLFELSIIIMYMMLVAKTMDPNDVGGHIIAGYLTHRTVSKDEWNIIKECVAARFVQSLVLGAYSILQDPDNQYLLVTATRGWELLDSFWHTPKEQLIAQWRSILKNYQEAHSDKV</sequence>
<evidence type="ECO:0000256" key="5">
    <source>
        <dbReference type="ARBA" id="ARBA00022777"/>
    </source>
</evidence>
<name>A0AAW0TRY1_SCYPA</name>
<comment type="function">
    <text evidence="7">Catalyzes the GTP-dependent phosphorylation of 5-hydroxy-L-lysine.</text>
</comment>
<dbReference type="PANTHER" id="PTHR21064">
    <property type="entry name" value="AMINOGLYCOSIDE PHOSPHOTRANSFERASE DOMAIN-CONTAINING PROTEIN-RELATED"/>
    <property type="match status" value="1"/>
</dbReference>
<proteinExistence type="inferred from homology"/>
<dbReference type="FunFam" id="3.30.200.20:FF:000549">
    <property type="entry name" value="hydroxylysine kinase"/>
    <property type="match status" value="1"/>
</dbReference>
<accession>A0AAW0TRY1</accession>
<dbReference type="PANTHER" id="PTHR21064:SF1">
    <property type="entry name" value="HYDROXYLYSINE KINASE"/>
    <property type="match status" value="1"/>
</dbReference>
<evidence type="ECO:0000256" key="1">
    <source>
        <dbReference type="ARBA" id="ARBA00004496"/>
    </source>
</evidence>
<dbReference type="InterPro" id="IPR011009">
    <property type="entry name" value="Kinase-like_dom_sf"/>
</dbReference>
<evidence type="ECO:0000256" key="6">
    <source>
        <dbReference type="ARBA" id="ARBA00036820"/>
    </source>
</evidence>
<dbReference type="Pfam" id="PF01636">
    <property type="entry name" value="APH"/>
    <property type="match status" value="1"/>
</dbReference>
<dbReference type="FunFam" id="3.90.1200.10:FF:000007">
    <property type="entry name" value="hydroxylysine kinase isoform X1"/>
    <property type="match status" value="1"/>
</dbReference>
<dbReference type="SUPFAM" id="SSF56112">
    <property type="entry name" value="Protein kinase-like (PK-like)"/>
    <property type="match status" value="1"/>
</dbReference>
<dbReference type="EC" id="2.7.1.81" evidence="8"/>
<organism evidence="11 12">
    <name type="scientific">Scylla paramamosain</name>
    <name type="common">Mud crab</name>
    <dbReference type="NCBI Taxonomy" id="85552"/>
    <lineage>
        <taxon>Eukaryota</taxon>
        <taxon>Metazoa</taxon>
        <taxon>Ecdysozoa</taxon>
        <taxon>Arthropoda</taxon>
        <taxon>Crustacea</taxon>
        <taxon>Multicrustacea</taxon>
        <taxon>Malacostraca</taxon>
        <taxon>Eumalacostraca</taxon>
        <taxon>Eucarida</taxon>
        <taxon>Decapoda</taxon>
        <taxon>Pleocyemata</taxon>
        <taxon>Brachyura</taxon>
        <taxon>Eubrachyura</taxon>
        <taxon>Portunoidea</taxon>
        <taxon>Portunidae</taxon>
        <taxon>Portuninae</taxon>
        <taxon>Scylla</taxon>
    </lineage>
</organism>
<evidence type="ECO:0000313" key="11">
    <source>
        <dbReference type="EMBL" id="KAK8389808.1"/>
    </source>
</evidence>
<evidence type="ECO:0000256" key="7">
    <source>
        <dbReference type="ARBA" id="ARBA00037368"/>
    </source>
</evidence>
<evidence type="ECO:0000259" key="10">
    <source>
        <dbReference type="Pfam" id="PF01636"/>
    </source>
</evidence>
<comment type="similarity">
    <text evidence="2">Belongs to the aminoglycoside phosphotransferase family.</text>
</comment>
<evidence type="ECO:0000256" key="2">
    <source>
        <dbReference type="ARBA" id="ARBA00006219"/>
    </source>
</evidence>
<protein>
    <recommendedName>
        <fullName evidence="9">Hydroxylysine kinase</fullName>
        <ecNumber evidence="8">2.7.1.81</ecNumber>
    </recommendedName>
</protein>
<comment type="subcellular location">
    <subcellularLocation>
        <location evidence="1">Cytoplasm</location>
    </subcellularLocation>
</comment>
<keyword evidence="4" id="KW-0808">Transferase</keyword>
<keyword evidence="12" id="KW-1185">Reference proteome</keyword>
<dbReference type="EMBL" id="JARAKH010000027">
    <property type="protein sequence ID" value="KAK8389809.1"/>
    <property type="molecule type" value="Genomic_DNA"/>
</dbReference>
<evidence type="ECO:0000313" key="12">
    <source>
        <dbReference type="Proteomes" id="UP001487740"/>
    </source>
</evidence>